<reference evidence="2 3" key="1">
    <citation type="journal article" date="2007" name="Nature">
        <title>Evolution of genes and genomes on the Drosophila phylogeny.</title>
        <authorList>
            <consortium name="Drosophila 12 Genomes Consortium"/>
            <person name="Clark A.G."/>
            <person name="Eisen M.B."/>
            <person name="Smith D.R."/>
            <person name="Bergman C.M."/>
            <person name="Oliver B."/>
            <person name="Markow T.A."/>
            <person name="Kaufman T.C."/>
            <person name="Kellis M."/>
            <person name="Gelbart W."/>
            <person name="Iyer V.N."/>
            <person name="Pollard D.A."/>
            <person name="Sackton T.B."/>
            <person name="Larracuente A.M."/>
            <person name="Singh N.D."/>
            <person name="Abad J.P."/>
            <person name="Abt D.N."/>
            <person name="Adryan B."/>
            <person name="Aguade M."/>
            <person name="Akashi H."/>
            <person name="Anderson W.W."/>
            <person name="Aquadro C.F."/>
            <person name="Ardell D.H."/>
            <person name="Arguello R."/>
            <person name="Artieri C.G."/>
            <person name="Barbash D.A."/>
            <person name="Barker D."/>
            <person name="Barsanti P."/>
            <person name="Batterham P."/>
            <person name="Batzoglou S."/>
            <person name="Begun D."/>
            <person name="Bhutkar A."/>
            <person name="Blanco E."/>
            <person name="Bosak S.A."/>
            <person name="Bradley R.K."/>
            <person name="Brand A.D."/>
            <person name="Brent M.R."/>
            <person name="Brooks A.N."/>
            <person name="Brown R.H."/>
            <person name="Butlin R.K."/>
            <person name="Caggese C."/>
            <person name="Calvi B.R."/>
            <person name="Bernardo de Carvalho A."/>
            <person name="Caspi A."/>
            <person name="Castrezana S."/>
            <person name="Celniker S.E."/>
            <person name="Chang J.L."/>
            <person name="Chapple C."/>
            <person name="Chatterji S."/>
            <person name="Chinwalla A."/>
            <person name="Civetta A."/>
            <person name="Clifton S.W."/>
            <person name="Comeron J.M."/>
            <person name="Costello J.C."/>
            <person name="Coyne J.A."/>
            <person name="Daub J."/>
            <person name="David R.G."/>
            <person name="Delcher A.L."/>
            <person name="Delehaunty K."/>
            <person name="Do C.B."/>
            <person name="Ebling H."/>
            <person name="Edwards K."/>
            <person name="Eickbush T."/>
            <person name="Evans J.D."/>
            <person name="Filipski A."/>
            <person name="Findeiss S."/>
            <person name="Freyhult E."/>
            <person name="Fulton L."/>
            <person name="Fulton R."/>
            <person name="Garcia A.C."/>
            <person name="Gardiner A."/>
            <person name="Garfield D.A."/>
            <person name="Garvin B.E."/>
            <person name="Gibson G."/>
            <person name="Gilbert D."/>
            <person name="Gnerre S."/>
            <person name="Godfrey J."/>
            <person name="Good R."/>
            <person name="Gotea V."/>
            <person name="Gravely B."/>
            <person name="Greenberg A.J."/>
            <person name="Griffiths-Jones S."/>
            <person name="Gross S."/>
            <person name="Guigo R."/>
            <person name="Gustafson E.A."/>
            <person name="Haerty W."/>
            <person name="Hahn M.W."/>
            <person name="Halligan D.L."/>
            <person name="Halpern A.L."/>
            <person name="Halter G.M."/>
            <person name="Han M.V."/>
            <person name="Heger A."/>
            <person name="Hillier L."/>
            <person name="Hinrichs A.S."/>
            <person name="Holmes I."/>
            <person name="Hoskins R.A."/>
            <person name="Hubisz M.J."/>
            <person name="Hultmark D."/>
            <person name="Huntley M.A."/>
            <person name="Jaffe D.B."/>
            <person name="Jagadeeshan S."/>
            <person name="Jeck W.R."/>
            <person name="Johnson J."/>
            <person name="Jones C.D."/>
            <person name="Jordan W.C."/>
            <person name="Karpen G.H."/>
            <person name="Kataoka E."/>
            <person name="Keightley P.D."/>
            <person name="Kheradpour P."/>
            <person name="Kirkness E.F."/>
            <person name="Koerich L.B."/>
            <person name="Kristiansen K."/>
            <person name="Kudrna D."/>
            <person name="Kulathinal R.J."/>
            <person name="Kumar S."/>
            <person name="Kwok R."/>
            <person name="Lander E."/>
            <person name="Langley C.H."/>
            <person name="Lapoint R."/>
            <person name="Lazzaro B.P."/>
            <person name="Lee S.J."/>
            <person name="Levesque L."/>
            <person name="Li R."/>
            <person name="Lin C.F."/>
            <person name="Lin M.F."/>
            <person name="Lindblad-Toh K."/>
            <person name="Llopart A."/>
            <person name="Long M."/>
            <person name="Low L."/>
            <person name="Lozovsky E."/>
            <person name="Lu J."/>
            <person name="Luo M."/>
            <person name="Machado C.A."/>
            <person name="Makalowski W."/>
            <person name="Marzo M."/>
            <person name="Matsuda M."/>
            <person name="Matzkin L."/>
            <person name="McAllister B."/>
            <person name="McBride C.S."/>
            <person name="McKernan B."/>
            <person name="McKernan K."/>
            <person name="Mendez-Lago M."/>
            <person name="Minx P."/>
            <person name="Mollenhauer M.U."/>
            <person name="Montooth K."/>
            <person name="Mount S.M."/>
            <person name="Mu X."/>
            <person name="Myers E."/>
            <person name="Negre B."/>
            <person name="Newfeld S."/>
            <person name="Nielsen R."/>
            <person name="Noor M.A."/>
            <person name="O'Grady P."/>
            <person name="Pachter L."/>
            <person name="Papaceit M."/>
            <person name="Parisi M.J."/>
            <person name="Parisi M."/>
            <person name="Parts L."/>
            <person name="Pedersen J.S."/>
            <person name="Pesole G."/>
            <person name="Phillippy A.M."/>
            <person name="Ponting C.P."/>
            <person name="Pop M."/>
            <person name="Porcelli D."/>
            <person name="Powell J.R."/>
            <person name="Prohaska S."/>
            <person name="Pruitt K."/>
            <person name="Puig M."/>
            <person name="Quesneville H."/>
            <person name="Ram K.R."/>
            <person name="Rand D."/>
            <person name="Rasmussen M.D."/>
            <person name="Reed L.K."/>
            <person name="Reenan R."/>
            <person name="Reily A."/>
            <person name="Remington K.A."/>
            <person name="Rieger T.T."/>
            <person name="Ritchie M.G."/>
            <person name="Robin C."/>
            <person name="Rogers Y.H."/>
            <person name="Rohde C."/>
            <person name="Rozas J."/>
            <person name="Rubenfield M.J."/>
            <person name="Ruiz A."/>
            <person name="Russo S."/>
            <person name="Salzberg S.L."/>
            <person name="Sanchez-Gracia A."/>
            <person name="Saranga D.J."/>
            <person name="Sato H."/>
            <person name="Schaeffer S.W."/>
            <person name="Schatz M.C."/>
            <person name="Schlenke T."/>
            <person name="Schwartz R."/>
            <person name="Segarra C."/>
            <person name="Singh R.S."/>
            <person name="Sirot L."/>
            <person name="Sirota M."/>
            <person name="Sisneros N.B."/>
            <person name="Smith C.D."/>
            <person name="Smith T.F."/>
            <person name="Spieth J."/>
            <person name="Stage D.E."/>
            <person name="Stark A."/>
            <person name="Stephan W."/>
            <person name="Strausberg R.L."/>
            <person name="Strempel S."/>
            <person name="Sturgill D."/>
            <person name="Sutton G."/>
            <person name="Sutton G.G."/>
            <person name="Tao W."/>
            <person name="Teichmann S."/>
            <person name="Tobari Y.N."/>
            <person name="Tomimura Y."/>
            <person name="Tsolas J.M."/>
            <person name="Valente V.L."/>
            <person name="Venter E."/>
            <person name="Venter J.C."/>
            <person name="Vicario S."/>
            <person name="Vieira F.G."/>
            <person name="Vilella A.J."/>
            <person name="Villasante A."/>
            <person name="Walenz B."/>
            <person name="Wang J."/>
            <person name="Wasserman M."/>
            <person name="Watts T."/>
            <person name="Wilson D."/>
            <person name="Wilson R.K."/>
            <person name="Wing R.A."/>
            <person name="Wolfner M.F."/>
            <person name="Wong A."/>
            <person name="Wong G.K."/>
            <person name="Wu C.I."/>
            <person name="Wu G."/>
            <person name="Yamamoto D."/>
            <person name="Yang H.P."/>
            <person name="Yang S.P."/>
            <person name="Yorke J.A."/>
            <person name="Yoshida K."/>
            <person name="Zdobnov E."/>
            <person name="Zhang P."/>
            <person name="Zhang Y."/>
            <person name="Zimin A.V."/>
            <person name="Baldwin J."/>
            <person name="Abdouelleil A."/>
            <person name="Abdulkadir J."/>
            <person name="Abebe A."/>
            <person name="Abera B."/>
            <person name="Abreu J."/>
            <person name="Acer S.C."/>
            <person name="Aftuck L."/>
            <person name="Alexander A."/>
            <person name="An P."/>
            <person name="Anderson E."/>
            <person name="Anderson S."/>
            <person name="Arachi H."/>
            <person name="Azer M."/>
            <person name="Bachantsang P."/>
            <person name="Barry A."/>
            <person name="Bayul T."/>
            <person name="Berlin A."/>
            <person name="Bessette D."/>
            <person name="Bloom T."/>
            <person name="Blye J."/>
            <person name="Boguslavskiy L."/>
            <person name="Bonnet C."/>
            <person name="Boukhgalter B."/>
            <person name="Bourzgui I."/>
            <person name="Brown A."/>
            <person name="Cahill P."/>
            <person name="Channer S."/>
            <person name="Cheshatsang Y."/>
            <person name="Chuda L."/>
            <person name="Citroen M."/>
            <person name="Collymore A."/>
            <person name="Cooke P."/>
            <person name="Costello M."/>
            <person name="D'Aco K."/>
            <person name="Daza R."/>
            <person name="De Haan G."/>
            <person name="DeGray S."/>
            <person name="DeMaso C."/>
            <person name="Dhargay N."/>
            <person name="Dooley K."/>
            <person name="Dooley E."/>
            <person name="Doricent M."/>
            <person name="Dorje P."/>
            <person name="Dorjee K."/>
            <person name="Dupes A."/>
            <person name="Elong R."/>
            <person name="Falk J."/>
            <person name="Farina A."/>
            <person name="Faro S."/>
            <person name="Ferguson D."/>
            <person name="Fisher S."/>
            <person name="Foley C.D."/>
            <person name="Franke A."/>
            <person name="Friedrich D."/>
            <person name="Gadbois L."/>
            <person name="Gearin G."/>
            <person name="Gearin C.R."/>
            <person name="Giannoukos G."/>
            <person name="Goode T."/>
            <person name="Graham J."/>
            <person name="Grandbois E."/>
            <person name="Grewal S."/>
            <person name="Gyaltsen K."/>
            <person name="Hafez N."/>
            <person name="Hagos B."/>
            <person name="Hall J."/>
            <person name="Henson C."/>
            <person name="Hollinger A."/>
            <person name="Honan T."/>
            <person name="Huard M.D."/>
            <person name="Hughes L."/>
            <person name="Hurhula B."/>
            <person name="Husby M.E."/>
            <person name="Kamat A."/>
            <person name="Kanga B."/>
            <person name="Kashin S."/>
            <person name="Khazanovich D."/>
            <person name="Kisner P."/>
            <person name="Lance K."/>
            <person name="Lara M."/>
            <person name="Lee W."/>
            <person name="Lennon N."/>
            <person name="Letendre F."/>
            <person name="LeVine R."/>
            <person name="Lipovsky A."/>
            <person name="Liu X."/>
            <person name="Liu J."/>
            <person name="Liu S."/>
            <person name="Lokyitsang T."/>
            <person name="Lokyitsang Y."/>
            <person name="Lubonja R."/>
            <person name="Lui A."/>
            <person name="MacDonald P."/>
            <person name="Magnisalis V."/>
            <person name="Maru K."/>
            <person name="Matthews C."/>
            <person name="McCusker W."/>
            <person name="McDonough S."/>
            <person name="Mehta T."/>
            <person name="Meldrim J."/>
            <person name="Meneus L."/>
            <person name="Mihai O."/>
            <person name="Mihalev A."/>
            <person name="Mihova T."/>
            <person name="Mittelman R."/>
            <person name="Mlenga V."/>
            <person name="Montmayeur A."/>
            <person name="Mulrain L."/>
            <person name="Navidi A."/>
            <person name="Naylor J."/>
            <person name="Negash T."/>
            <person name="Nguyen T."/>
            <person name="Nguyen N."/>
            <person name="Nicol R."/>
            <person name="Norbu C."/>
            <person name="Norbu N."/>
            <person name="Novod N."/>
            <person name="O'Neill B."/>
            <person name="Osman S."/>
            <person name="Markiewicz E."/>
            <person name="Oyono O.L."/>
            <person name="Patti C."/>
            <person name="Phunkhang P."/>
            <person name="Pierre F."/>
            <person name="Priest M."/>
            <person name="Raghuraman S."/>
            <person name="Rege F."/>
            <person name="Reyes R."/>
            <person name="Rise C."/>
            <person name="Rogov P."/>
            <person name="Ross K."/>
            <person name="Ryan E."/>
            <person name="Settipalli S."/>
            <person name="Shea T."/>
            <person name="Sherpa N."/>
            <person name="Shi L."/>
            <person name="Shih D."/>
            <person name="Sparrow T."/>
            <person name="Spaulding J."/>
            <person name="Stalker J."/>
            <person name="Stange-Thomann N."/>
            <person name="Stavropoulos S."/>
            <person name="Stone C."/>
            <person name="Strader C."/>
            <person name="Tesfaye S."/>
            <person name="Thomson T."/>
            <person name="Thoulutsang Y."/>
            <person name="Thoulutsang D."/>
            <person name="Topham K."/>
            <person name="Topping I."/>
            <person name="Tsamla T."/>
            <person name="Vassiliev H."/>
            <person name="Vo A."/>
            <person name="Wangchuk T."/>
            <person name="Wangdi T."/>
            <person name="Weiand M."/>
            <person name="Wilkinson J."/>
            <person name="Wilson A."/>
            <person name="Yadav S."/>
            <person name="Young G."/>
            <person name="Yu Q."/>
            <person name="Zembek L."/>
            <person name="Zhong D."/>
            <person name="Zimmer A."/>
            <person name="Zwirko Z."/>
            <person name="Jaffe D.B."/>
            <person name="Alvarez P."/>
            <person name="Brockman W."/>
            <person name="Butler J."/>
            <person name="Chin C."/>
            <person name="Gnerre S."/>
            <person name="Grabherr M."/>
            <person name="Kleber M."/>
            <person name="Mauceli E."/>
            <person name="MacCallum I."/>
        </authorList>
    </citation>
    <scope>NUCLEOTIDE SEQUENCE [LARGE SCALE GENOMIC DNA]</scope>
    <source>
        <strain evidence="3">Rob3c / Tucson 14021-0248.25</strain>
    </source>
</reference>
<dbReference type="AlphaFoldDB" id="B4I3U0"/>
<evidence type="ECO:0000313" key="2">
    <source>
        <dbReference type="EMBL" id="EDW54883.1"/>
    </source>
</evidence>
<dbReference type="EMBL" id="CH480821">
    <property type="protein sequence ID" value="EDW54883.1"/>
    <property type="molecule type" value="Genomic_DNA"/>
</dbReference>
<evidence type="ECO:0000313" key="3">
    <source>
        <dbReference type="Proteomes" id="UP000001292"/>
    </source>
</evidence>
<gene>
    <name evidence="2" type="primary">Dsec\GM10779</name>
    <name evidence="2" type="ORF">Dsec_GM10779</name>
</gene>
<dbReference type="Proteomes" id="UP000001292">
    <property type="component" value="Unassembled WGS sequence"/>
</dbReference>
<feature type="compositionally biased region" description="Basic and acidic residues" evidence="1">
    <location>
        <begin position="1"/>
        <end position="12"/>
    </location>
</feature>
<feature type="region of interest" description="Disordered" evidence="1">
    <location>
        <begin position="1"/>
        <end position="39"/>
    </location>
</feature>
<organism evidence="3">
    <name type="scientific">Drosophila sechellia</name>
    <name type="common">Fruit fly</name>
    <dbReference type="NCBI Taxonomy" id="7238"/>
    <lineage>
        <taxon>Eukaryota</taxon>
        <taxon>Metazoa</taxon>
        <taxon>Ecdysozoa</taxon>
        <taxon>Arthropoda</taxon>
        <taxon>Hexapoda</taxon>
        <taxon>Insecta</taxon>
        <taxon>Pterygota</taxon>
        <taxon>Neoptera</taxon>
        <taxon>Endopterygota</taxon>
        <taxon>Diptera</taxon>
        <taxon>Brachycera</taxon>
        <taxon>Muscomorpha</taxon>
        <taxon>Ephydroidea</taxon>
        <taxon>Drosophilidae</taxon>
        <taxon>Drosophila</taxon>
        <taxon>Sophophora</taxon>
    </lineage>
</organism>
<evidence type="ECO:0000256" key="1">
    <source>
        <dbReference type="SAM" id="MobiDB-lite"/>
    </source>
</evidence>
<accession>B4I3U0</accession>
<name>B4I3U0_DROSE</name>
<protein>
    <submittedName>
        <fullName evidence="2">GM10779</fullName>
    </submittedName>
</protein>
<keyword evidence="3" id="KW-1185">Reference proteome</keyword>
<sequence>MSATTERQDEANTTRSRGWQLVGSGPQESMGRGLWGQDPHQDLGVSIIIGDI</sequence>
<dbReference type="HOGENOM" id="CLU_3089477_0_0_1"/>
<proteinExistence type="predicted"/>